<dbReference type="AlphaFoldDB" id="A0AAC8QE50"/>
<dbReference type="EMBL" id="QUMU01000010">
    <property type="protein sequence ID" value="REG27199.1"/>
    <property type="molecule type" value="Genomic_DNA"/>
</dbReference>
<keyword evidence="1" id="KW-0175">Coiled coil</keyword>
<dbReference type="SUPFAM" id="SSF53300">
    <property type="entry name" value="vWA-like"/>
    <property type="match status" value="1"/>
</dbReference>
<dbReference type="CDD" id="cd00198">
    <property type="entry name" value="vWFA"/>
    <property type="match status" value="1"/>
</dbReference>
<dbReference type="RefSeq" id="WP_053067019.1">
    <property type="nucleotide sequence ID" value="NZ_CP011509.1"/>
</dbReference>
<dbReference type="EMBL" id="CP011509">
    <property type="protein sequence ID" value="AKJ06048.1"/>
    <property type="molecule type" value="Genomic_DNA"/>
</dbReference>
<evidence type="ECO:0000313" key="7">
    <source>
        <dbReference type="Proteomes" id="UP000035579"/>
    </source>
</evidence>
<dbReference type="SMART" id="SM00327">
    <property type="entry name" value="VWA"/>
    <property type="match status" value="1"/>
</dbReference>
<evidence type="ECO:0000256" key="2">
    <source>
        <dbReference type="SAM" id="MobiDB-lite"/>
    </source>
</evidence>
<dbReference type="Pfam" id="PF00092">
    <property type="entry name" value="VWA"/>
    <property type="match status" value="1"/>
</dbReference>
<feature type="coiled-coil region" evidence="1">
    <location>
        <begin position="326"/>
        <end position="360"/>
    </location>
</feature>
<dbReference type="Gene3D" id="3.40.50.410">
    <property type="entry name" value="von Willebrand factor, type A domain"/>
    <property type="match status" value="1"/>
</dbReference>
<dbReference type="PROSITE" id="PS50234">
    <property type="entry name" value="VWFA"/>
    <property type="match status" value="1"/>
</dbReference>
<proteinExistence type="predicted"/>
<dbReference type="KEGG" id="age:AA314_07674"/>
<keyword evidence="8" id="KW-1185">Reference proteome</keyword>
<evidence type="ECO:0000256" key="3">
    <source>
        <dbReference type="SAM" id="SignalP"/>
    </source>
</evidence>
<dbReference type="Proteomes" id="UP000256345">
    <property type="component" value="Unassembled WGS sequence"/>
</dbReference>
<reference evidence="6 8" key="2">
    <citation type="submission" date="2018-08" db="EMBL/GenBank/DDBJ databases">
        <title>Genomic Encyclopedia of Archaeal and Bacterial Type Strains, Phase II (KMG-II): from individual species to whole genera.</title>
        <authorList>
            <person name="Goeker M."/>
        </authorList>
    </citation>
    <scope>NUCLEOTIDE SEQUENCE [LARGE SCALE GENOMIC DNA]</scope>
    <source>
        <strain evidence="6 8">DSM 2261</strain>
    </source>
</reference>
<sequence length="393" mass="42601">MLKHSLLCLGLMALPGSASAEPNPPAKPAPQQSRPAVSPGTLEAAISAPKVQIALLLDTSSSMDGLIEQTKRQLWTVVNAFQKAQRDGQQARLEIALYEYGNDTLSAESGYIRQVVPLTSDLDRVSEHLFALKTNGGSEFCGQAIQKATQQLEWSKSKKDLKLIYIAGNEPFSQGPVAFRTAISSAKEHGIMVNTIHCGPSEVGTNSGWAEAARFAGGQPFNIDQNQAVAMVAAPQDEEIAKLGVELNKTYLSYGRSGAEAKKRQAAQDSNASGNAVSATTRAMSKASRLYDNSSWDLVDGTKQGKVKLEALKEEELPEELRGKNAEERKAVLDAKEKERTELQARIQKLSQERQQYLAGKQKELASEGKNTLDKAILDSVQTQAKAQSFTLE</sequence>
<feature type="chain" id="PRO_5042037972" evidence="3">
    <location>
        <begin position="21"/>
        <end position="393"/>
    </location>
</feature>
<dbReference type="InterPro" id="IPR036465">
    <property type="entry name" value="vWFA_dom_sf"/>
</dbReference>
<reference evidence="5 7" key="1">
    <citation type="submission" date="2015-05" db="EMBL/GenBank/DDBJ databases">
        <title>Genome assembly of Archangium gephyra DSM 2261.</title>
        <authorList>
            <person name="Sharma G."/>
            <person name="Subramanian S."/>
        </authorList>
    </citation>
    <scope>NUCLEOTIDE SEQUENCE [LARGE SCALE GENOMIC DNA]</scope>
    <source>
        <strain evidence="5 7">DSM 2261</strain>
    </source>
</reference>
<organism evidence="5 7">
    <name type="scientific">Archangium gephyra</name>
    <dbReference type="NCBI Taxonomy" id="48"/>
    <lineage>
        <taxon>Bacteria</taxon>
        <taxon>Pseudomonadati</taxon>
        <taxon>Myxococcota</taxon>
        <taxon>Myxococcia</taxon>
        <taxon>Myxococcales</taxon>
        <taxon>Cystobacterineae</taxon>
        <taxon>Archangiaceae</taxon>
        <taxon>Archangium</taxon>
    </lineage>
</organism>
<feature type="domain" description="VWFA" evidence="4">
    <location>
        <begin position="52"/>
        <end position="199"/>
    </location>
</feature>
<feature type="region of interest" description="Disordered" evidence="2">
    <location>
        <begin position="18"/>
        <end position="40"/>
    </location>
</feature>
<evidence type="ECO:0000313" key="5">
    <source>
        <dbReference type="EMBL" id="AKJ06048.1"/>
    </source>
</evidence>
<evidence type="ECO:0000259" key="4">
    <source>
        <dbReference type="PROSITE" id="PS50234"/>
    </source>
</evidence>
<accession>A0AAC8QE50</accession>
<gene>
    <name evidence="5" type="ORF">AA314_07674</name>
    <name evidence="6" type="ORF">ATI61_110206</name>
</gene>
<protein>
    <submittedName>
        <fullName evidence="6">Mg-chelatase subunit ChlD</fullName>
    </submittedName>
</protein>
<feature type="signal peptide" evidence="3">
    <location>
        <begin position="1"/>
        <end position="20"/>
    </location>
</feature>
<evidence type="ECO:0000313" key="6">
    <source>
        <dbReference type="EMBL" id="REG27199.1"/>
    </source>
</evidence>
<dbReference type="Proteomes" id="UP000035579">
    <property type="component" value="Chromosome"/>
</dbReference>
<evidence type="ECO:0000313" key="8">
    <source>
        <dbReference type="Proteomes" id="UP000256345"/>
    </source>
</evidence>
<keyword evidence="3" id="KW-0732">Signal</keyword>
<name>A0AAC8QE50_9BACT</name>
<dbReference type="InterPro" id="IPR002035">
    <property type="entry name" value="VWF_A"/>
</dbReference>
<evidence type="ECO:0000256" key="1">
    <source>
        <dbReference type="SAM" id="Coils"/>
    </source>
</evidence>